<dbReference type="AlphaFoldDB" id="A0A5J4Q0F8"/>
<reference evidence="1" key="1">
    <citation type="submission" date="2019-03" db="EMBL/GenBank/DDBJ databases">
        <title>Single cell metagenomics reveals metabolic interactions within the superorganism composed of flagellate Streblomastix strix and complex community of Bacteroidetes bacteria on its surface.</title>
        <authorList>
            <person name="Treitli S.C."/>
            <person name="Kolisko M."/>
            <person name="Husnik F."/>
            <person name="Keeling P."/>
            <person name="Hampl V."/>
        </authorList>
    </citation>
    <scope>NUCLEOTIDE SEQUENCE</scope>
    <source>
        <strain evidence="1">STM</strain>
    </source>
</reference>
<gene>
    <name evidence="1" type="ORF">EZS27_034548</name>
</gene>
<protein>
    <submittedName>
        <fullName evidence="1">Uncharacterized protein</fullName>
    </submittedName>
</protein>
<organism evidence="1">
    <name type="scientific">termite gut metagenome</name>
    <dbReference type="NCBI Taxonomy" id="433724"/>
    <lineage>
        <taxon>unclassified sequences</taxon>
        <taxon>metagenomes</taxon>
        <taxon>organismal metagenomes</taxon>
    </lineage>
</organism>
<evidence type="ECO:0000313" key="1">
    <source>
        <dbReference type="EMBL" id="KAA6314912.1"/>
    </source>
</evidence>
<comment type="caution">
    <text evidence="1">The sequence shown here is derived from an EMBL/GenBank/DDBJ whole genome shotgun (WGS) entry which is preliminary data.</text>
</comment>
<accession>A0A5J4Q0F8</accession>
<sequence length="57" mass="6717">MTPEVKKMYDDIEMLKREKPKGYGSRISILMKQILLSTPKTEEGFKEMESNGFKFAW</sequence>
<name>A0A5J4Q0F8_9ZZZZ</name>
<proteinExistence type="predicted"/>
<dbReference type="EMBL" id="SNRY01005455">
    <property type="protein sequence ID" value="KAA6314912.1"/>
    <property type="molecule type" value="Genomic_DNA"/>
</dbReference>